<keyword evidence="2" id="KW-1185">Reference proteome</keyword>
<accession>A0A7Y0EW63</accession>
<sequence>MAMHLDADDGALYGREVLLQVLIDIRGLVGLQHEMEEKRRSGGAD</sequence>
<evidence type="ECO:0000313" key="1">
    <source>
        <dbReference type="EMBL" id="NMM97550.1"/>
    </source>
</evidence>
<comment type="caution">
    <text evidence="1">The sequence shown here is derived from an EMBL/GenBank/DDBJ whole genome shotgun (WGS) entry which is preliminary data.</text>
</comment>
<reference evidence="1 2" key="1">
    <citation type="submission" date="2020-02" db="EMBL/GenBank/DDBJ databases">
        <title>Characterization of phylogenetic diversity of novel bifidobacterial species isolated in Czech ZOOs.</title>
        <authorList>
            <person name="Lugli G.A."/>
            <person name="Vera N.B."/>
            <person name="Ventura M."/>
        </authorList>
    </citation>
    <scope>NUCLEOTIDE SEQUENCE [LARGE SCALE GENOMIC DNA]</scope>
    <source>
        <strain evidence="1 2">DSM 109959</strain>
    </source>
</reference>
<dbReference type="EMBL" id="JAAIIG010000002">
    <property type="protein sequence ID" value="NMM97550.1"/>
    <property type="molecule type" value="Genomic_DNA"/>
</dbReference>
<dbReference type="AlphaFoldDB" id="A0A7Y0EW63"/>
<gene>
    <name evidence="1" type="ORF">G1C97_0499</name>
</gene>
<name>A0A7Y0EW63_9BIFI</name>
<proteinExistence type="predicted"/>
<organism evidence="1 2">
    <name type="scientific">Bifidobacterium olomucense</name>
    <dbReference type="NCBI Taxonomy" id="2675324"/>
    <lineage>
        <taxon>Bacteria</taxon>
        <taxon>Bacillati</taxon>
        <taxon>Actinomycetota</taxon>
        <taxon>Actinomycetes</taxon>
        <taxon>Bifidobacteriales</taxon>
        <taxon>Bifidobacteriaceae</taxon>
        <taxon>Bifidobacterium</taxon>
    </lineage>
</organism>
<evidence type="ECO:0000313" key="2">
    <source>
        <dbReference type="Proteomes" id="UP000543419"/>
    </source>
</evidence>
<protein>
    <submittedName>
        <fullName evidence="1">Uncharacterized protein</fullName>
    </submittedName>
</protein>
<dbReference type="Proteomes" id="UP000543419">
    <property type="component" value="Unassembled WGS sequence"/>
</dbReference>